<dbReference type="PaxDb" id="39947-A0A0N7KRY6"/>
<reference evidence="4" key="1">
    <citation type="journal article" date="2005" name="Nature">
        <title>The map-based sequence of the rice genome.</title>
        <authorList>
            <consortium name="International rice genome sequencing project (IRGSP)"/>
            <person name="Matsumoto T."/>
            <person name="Wu J."/>
            <person name="Kanamori H."/>
            <person name="Katayose Y."/>
            <person name="Fujisawa M."/>
            <person name="Namiki N."/>
            <person name="Mizuno H."/>
            <person name="Yamamoto K."/>
            <person name="Antonio B.A."/>
            <person name="Baba T."/>
            <person name="Sakata K."/>
            <person name="Nagamura Y."/>
            <person name="Aoki H."/>
            <person name="Arikawa K."/>
            <person name="Arita K."/>
            <person name="Bito T."/>
            <person name="Chiden Y."/>
            <person name="Fujitsuka N."/>
            <person name="Fukunaka R."/>
            <person name="Hamada M."/>
            <person name="Harada C."/>
            <person name="Hayashi A."/>
            <person name="Hijishita S."/>
            <person name="Honda M."/>
            <person name="Hosokawa S."/>
            <person name="Ichikawa Y."/>
            <person name="Idonuma A."/>
            <person name="Iijima M."/>
            <person name="Ikeda M."/>
            <person name="Ikeno M."/>
            <person name="Ito K."/>
            <person name="Ito S."/>
            <person name="Ito T."/>
            <person name="Ito Y."/>
            <person name="Ito Y."/>
            <person name="Iwabuchi A."/>
            <person name="Kamiya K."/>
            <person name="Karasawa W."/>
            <person name="Kurita K."/>
            <person name="Katagiri S."/>
            <person name="Kikuta A."/>
            <person name="Kobayashi H."/>
            <person name="Kobayashi N."/>
            <person name="Machita K."/>
            <person name="Maehara T."/>
            <person name="Masukawa M."/>
            <person name="Mizubayashi T."/>
            <person name="Mukai Y."/>
            <person name="Nagasaki H."/>
            <person name="Nagata Y."/>
            <person name="Naito S."/>
            <person name="Nakashima M."/>
            <person name="Nakama Y."/>
            <person name="Nakamichi Y."/>
            <person name="Nakamura M."/>
            <person name="Meguro A."/>
            <person name="Negishi M."/>
            <person name="Ohta I."/>
            <person name="Ohta T."/>
            <person name="Okamoto M."/>
            <person name="Ono N."/>
            <person name="Saji S."/>
            <person name="Sakaguchi M."/>
            <person name="Sakai K."/>
            <person name="Shibata M."/>
            <person name="Shimokawa T."/>
            <person name="Song J."/>
            <person name="Takazaki Y."/>
            <person name="Terasawa K."/>
            <person name="Tsugane M."/>
            <person name="Tsuji K."/>
            <person name="Ueda S."/>
            <person name="Waki K."/>
            <person name="Yamagata H."/>
            <person name="Yamamoto M."/>
            <person name="Yamamoto S."/>
            <person name="Yamane H."/>
            <person name="Yoshiki S."/>
            <person name="Yoshihara R."/>
            <person name="Yukawa K."/>
            <person name="Zhong H."/>
            <person name="Yano M."/>
            <person name="Yuan Q."/>
            <person name="Ouyang S."/>
            <person name="Liu J."/>
            <person name="Jones K.M."/>
            <person name="Gansberger K."/>
            <person name="Moffat K."/>
            <person name="Hill J."/>
            <person name="Bera J."/>
            <person name="Fadrosh D."/>
            <person name="Jin S."/>
            <person name="Johri S."/>
            <person name="Kim M."/>
            <person name="Overton L."/>
            <person name="Reardon M."/>
            <person name="Tsitrin T."/>
            <person name="Vuong H."/>
            <person name="Weaver B."/>
            <person name="Ciecko A."/>
            <person name="Tallon L."/>
            <person name="Jackson J."/>
            <person name="Pai G."/>
            <person name="Aken S.V."/>
            <person name="Utterback T."/>
            <person name="Reidmuller S."/>
            <person name="Feldblyum T."/>
            <person name="Hsiao J."/>
            <person name="Zismann V."/>
            <person name="Iobst S."/>
            <person name="de Vazeille A.R."/>
            <person name="Buell C.R."/>
            <person name="Ying K."/>
            <person name="Li Y."/>
            <person name="Lu T."/>
            <person name="Huang Y."/>
            <person name="Zhao Q."/>
            <person name="Feng Q."/>
            <person name="Zhang L."/>
            <person name="Zhu J."/>
            <person name="Weng Q."/>
            <person name="Mu J."/>
            <person name="Lu Y."/>
            <person name="Fan D."/>
            <person name="Liu Y."/>
            <person name="Guan J."/>
            <person name="Zhang Y."/>
            <person name="Yu S."/>
            <person name="Liu X."/>
            <person name="Zhang Y."/>
            <person name="Hong G."/>
            <person name="Han B."/>
            <person name="Choisne N."/>
            <person name="Demange N."/>
            <person name="Orjeda G."/>
            <person name="Samain S."/>
            <person name="Cattolico L."/>
            <person name="Pelletier E."/>
            <person name="Couloux A."/>
            <person name="Segurens B."/>
            <person name="Wincker P."/>
            <person name="D'Hont A."/>
            <person name="Scarpelli C."/>
            <person name="Weissenbach J."/>
            <person name="Salanoubat M."/>
            <person name="Quetier F."/>
            <person name="Yu Y."/>
            <person name="Kim H.R."/>
            <person name="Rambo T."/>
            <person name="Currie J."/>
            <person name="Collura K."/>
            <person name="Luo M."/>
            <person name="Yang T."/>
            <person name="Ammiraju J.S.S."/>
            <person name="Engler F."/>
            <person name="Soderlund C."/>
            <person name="Wing R.A."/>
            <person name="Palmer L.E."/>
            <person name="de la Bastide M."/>
            <person name="Spiegel L."/>
            <person name="Nascimento L."/>
            <person name="Zutavern T."/>
            <person name="O'Shaughnessy A."/>
            <person name="Dike S."/>
            <person name="Dedhia N."/>
            <person name="Preston R."/>
            <person name="Balija V."/>
            <person name="McCombie W.R."/>
            <person name="Chow T."/>
            <person name="Chen H."/>
            <person name="Chung M."/>
            <person name="Chen C."/>
            <person name="Shaw J."/>
            <person name="Wu H."/>
            <person name="Hsiao K."/>
            <person name="Chao Y."/>
            <person name="Chu M."/>
            <person name="Cheng C."/>
            <person name="Hour A."/>
            <person name="Lee P."/>
            <person name="Lin S."/>
            <person name="Lin Y."/>
            <person name="Liou J."/>
            <person name="Liu S."/>
            <person name="Hsing Y."/>
            <person name="Raghuvanshi S."/>
            <person name="Mohanty A."/>
            <person name="Bharti A.K."/>
            <person name="Gaur A."/>
            <person name="Gupta V."/>
            <person name="Kumar D."/>
            <person name="Ravi V."/>
            <person name="Vij S."/>
            <person name="Kapur A."/>
            <person name="Khurana P."/>
            <person name="Khurana P."/>
            <person name="Khurana J.P."/>
            <person name="Tyagi A.K."/>
            <person name="Gaikwad K."/>
            <person name="Singh A."/>
            <person name="Dalal V."/>
            <person name="Srivastava S."/>
            <person name="Dixit A."/>
            <person name="Pal A.K."/>
            <person name="Ghazi I.A."/>
            <person name="Yadav M."/>
            <person name="Pandit A."/>
            <person name="Bhargava A."/>
            <person name="Sureshbabu K."/>
            <person name="Batra K."/>
            <person name="Sharma T.R."/>
            <person name="Mohapatra T."/>
            <person name="Singh N.K."/>
            <person name="Messing J."/>
            <person name="Nelson A.B."/>
            <person name="Fuks G."/>
            <person name="Kavchok S."/>
            <person name="Keizer G."/>
            <person name="Linton E."/>
            <person name="Llaca V."/>
            <person name="Song R."/>
            <person name="Tanyolac B."/>
            <person name="Young S."/>
            <person name="Ho-Il K."/>
            <person name="Hahn J.H."/>
            <person name="Sangsakoo G."/>
            <person name="Vanavichit A."/>
            <person name="de Mattos Luiz.A.T."/>
            <person name="Zimmer P.D."/>
            <person name="Malone G."/>
            <person name="Dellagostin O."/>
            <person name="de Oliveira A.C."/>
            <person name="Bevan M."/>
            <person name="Bancroft I."/>
            <person name="Minx P."/>
            <person name="Cordum H."/>
            <person name="Wilson R."/>
            <person name="Cheng Z."/>
            <person name="Jin W."/>
            <person name="Jiang J."/>
            <person name="Leong S.A."/>
            <person name="Iwama H."/>
            <person name="Gojobori T."/>
            <person name="Itoh T."/>
            <person name="Niimura Y."/>
            <person name="Fujii Y."/>
            <person name="Habara T."/>
            <person name="Sakai H."/>
            <person name="Sato Y."/>
            <person name="Wilson G."/>
            <person name="Kumar K."/>
            <person name="McCouch S."/>
            <person name="Juretic N."/>
            <person name="Hoen D."/>
            <person name="Wright S."/>
            <person name="Bruskiewich R."/>
            <person name="Bureau T."/>
            <person name="Miyao A."/>
            <person name="Hirochika H."/>
            <person name="Nishikawa T."/>
            <person name="Kadowaki K."/>
            <person name="Sugiura M."/>
            <person name="Burr B."/>
            <person name="Sasaki T."/>
        </authorList>
    </citation>
    <scope>NUCLEOTIDE SEQUENCE [LARGE SCALE GENOMIC DNA]</scope>
    <source>
        <strain evidence="4">cv. Nipponbare</strain>
    </source>
</reference>
<proteinExistence type="predicted"/>
<name>A0A0N7KRY6_ORYSJ</name>
<evidence type="ECO:0000256" key="1">
    <source>
        <dbReference type="SAM" id="MobiDB-lite"/>
    </source>
</evidence>
<sequence length="147" mass="16197">MPFRPRLPLPLLLLLLPHLRRRRSSPRPPVPAWRPLSYYPSAAAAAAEVTESEEDAAAVGRDTRAPPSIGGIARGAPRVGCNGGGAADDEEVERKARAVARIKLCHELLRERRWRAMRAALAQLVTEQGEHAMNFPHSDYQLYSCGI</sequence>
<reference evidence="3 4" key="3">
    <citation type="journal article" date="2013" name="Rice">
        <title>Improvement of the Oryza sativa Nipponbare reference genome using next generation sequence and optical map data.</title>
        <authorList>
            <person name="Kawahara Y."/>
            <person name="de la Bastide M."/>
            <person name="Hamilton J.P."/>
            <person name="Kanamori H."/>
            <person name="McCombie W.R."/>
            <person name="Ouyang S."/>
            <person name="Schwartz D.C."/>
            <person name="Tanaka T."/>
            <person name="Wu J."/>
            <person name="Zhou S."/>
            <person name="Childs K.L."/>
            <person name="Davidson R.M."/>
            <person name="Lin H."/>
            <person name="Quesada-Ocampo L."/>
            <person name="Vaillancourt B."/>
            <person name="Sakai H."/>
            <person name="Lee S.S."/>
            <person name="Kim J."/>
            <person name="Numa H."/>
            <person name="Itoh T."/>
            <person name="Buell C.R."/>
            <person name="Matsumoto T."/>
        </authorList>
    </citation>
    <scope>NUCLEOTIDE SEQUENCE [LARGE SCALE GENOMIC DNA]</scope>
    <source>
        <strain evidence="4">cv. Nipponbare</strain>
    </source>
</reference>
<feature type="chain" id="PRO_5006014881" evidence="2">
    <location>
        <begin position="25"/>
        <end position="147"/>
    </location>
</feature>
<evidence type="ECO:0000256" key="2">
    <source>
        <dbReference type="SAM" id="SignalP"/>
    </source>
</evidence>
<accession>A0A0N7KRY6</accession>
<keyword evidence="2" id="KW-0732">Signal</keyword>
<dbReference type="AlphaFoldDB" id="A0A0N7KRY6"/>
<feature type="signal peptide" evidence="2">
    <location>
        <begin position="1"/>
        <end position="24"/>
    </location>
</feature>
<reference evidence="3 4" key="2">
    <citation type="journal article" date="2013" name="Plant Cell Physiol.">
        <title>Rice Annotation Project Database (RAP-DB): an integrative and interactive database for rice genomics.</title>
        <authorList>
            <person name="Sakai H."/>
            <person name="Lee S.S."/>
            <person name="Tanaka T."/>
            <person name="Numa H."/>
            <person name="Kim J."/>
            <person name="Kawahara Y."/>
            <person name="Wakimoto H."/>
            <person name="Yang C.C."/>
            <person name="Iwamoto M."/>
            <person name="Abe T."/>
            <person name="Yamada Y."/>
            <person name="Muto A."/>
            <person name="Inokuchi H."/>
            <person name="Ikemura T."/>
            <person name="Matsumoto T."/>
            <person name="Sasaki T."/>
            <person name="Itoh T."/>
        </authorList>
    </citation>
    <scope>NUCLEOTIDE SEQUENCE [LARGE SCALE GENOMIC DNA]</scope>
    <source>
        <strain evidence="4">cv. Nipponbare</strain>
    </source>
</reference>
<dbReference type="STRING" id="39947.A0A0N7KRY6"/>
<evidence type="ECO:0000313" key="3">
    <source>
        <dbReference type="EMBL" id="BAT11322.1"/>
    </source>
</evidence>
<dbReference type="EMBL" id="AP014966">
    <property type="protein sequence ID" value="BAT11322.1"/>
    <property type="molecule type" value="Genomic_DNA"/>
</dbReference>
<protein>
    <submittedName>
        <fullName evidence="3">Os10g0479200 protein</fullName>
    </submittedName>
</protein>
<organism evidence="3 4">
    <name type="scientific">Oryza sativa subsp. japonica</name>
    <name type="common">Rice</name>
    <dbReference type="NCBI Taxonomy" id="39947"/>
    <lineage>
        <taxon>Eukaryota</taxon>
        <taxon>Viridiplantae</taxon>
        <taxon>Streptophyta</taxon>
        <taxon>Embryophyta</taxon>
        <taxon>Tracheophyta</taxon>
        <taxon>Spermatophyta</taxon>
        <taxon>Magnoliopsida</taxon>
        <taxon>Liliopsida</taxon>
        <taxon>Poales</taxon>
        <taxon>Poaceae</taxon>
        <taxon>BOP clade</taxon>
        <taxon>Oryzoideae</taxon>
        <taxon>Oryzeae</taxon>
        <taxon>Oryzinae</taxon>
        <taxon>Oryza</taxon>
        <taxon>Oryza sativa</taxon>
    </lineage>
</organism>
<dbReference type="Proteomes" id="UP000059680">
    <property type="component" value="Chromosome 10"/>
</dbReference>
<keyword evidence="4" id="KW-1185">Reference proteome</keyword>
<gene>
    <name evidence="3" type="ordered locus">Os10g0479200</name>
    <name evidence="3" type="ORF">OSNPB_100479200</name>
</gene>
<dbReference type="Gramene" id="Os10t0479200-00">
    <property type="protein sequence ID" value="Os10t0479200-00"/>
    <property type="gene ID" value="Os10g0479200"/>
</dbReference>
<evidence type="ECO:0000313" key="4">
    <source>
        <dbReference type="Proteomes" id="UP000059680"/>
    </source>
</evidence>
<dbReference type="eggNOG" id="KOG4197">
    <property type="taxonomic scope" value="Eukaryota"/>
</dbReference>
<dbReference type="InParanoid" id="A0A0N7KRY6"/>
<feature type="region of interest" description="Disordered" evidence="1">
    <location>
        <begin position="50"/>
        <end position="76"/>
    </location>
</feature>